<sequence>MDFTSLYYTFFNLTKDRDISSILEELSIKDKELNLELESISSYNSSSSLKASKELVSKTSIESSSTKDLSTIYNSSIVLSSPILNSRPSSNNSILDLEPISISSTSSSSPYNSSIESPSTRLLNPKDVFSKPRSKVFNINSPSTSLTKLNLKRLEKETTISPRVNLEPYFNTLSSNIRDNIALSSNNSLESTTISKITKDNTSKPSFKSASLNSIDSNRNKTSLSLEDIYNIEIPTLEDNIYKVIENNPTSSKPSSKASSSKSSSKASSPKVKDNISKKRTRGRPKKVKTRGRPRKEYKYKD</sequence>
<feature type="compositionally biased region" description="Low complexity" evidence="1">
    <location>
        <begin position="103"/>
        <end position="119"/>
    </location>
</feature>
<evidence type="ECO:0000256" key="1">
    <source>
        <dbReference type="SAM" id="MobiDB-lite"/>
    </source>
</evidence>
<reference evidence="2 3" key="1">
    <citation type="journal article" date="2014" name="BMC Genomics">
        <title>Genome sequencing of four Aureobasidium pullulans varieties: biotechnological potential, stress tolerance, and description of new species.</title>
        <authorList>
            <person name="Gostin Ar C."/>
            <person name="Ohm R.A."/>
            <person name="Kogej T."/>
            <person name="Sonjak S."/>
            <person name="Turk M."/>
            <person name="Zajc J."/>
            <person name="Zalar P."/>
            <person name="Grube M."/>
            <person name="Sun H."/>
            <person name="Han J."/>
            <person name="Sharma A."/>
            <person name="Chiniquy J."/>
            <person name="Ngan C.Y."/>
            <person name="Lipzen A."/>
            <person name="Barry K."/>
            <person name="Grigoriev I.V."/>
            <person name="Gunde-Cimerman N."/>
        </authorList>
    </citation>
    <scope>NUCLEOTIDE SEQUENCE [LARGE SCALE GENOMIC DNA]</scope>
    <source>
        <strain evidence="2 3">EXF-2481</strain>
    </source>
</reference>
<dbReference type="HOGENOM" id="CLU_921280_0_0_1"/>
<gene>
    <name evidence="2" type="ORF">AUEXF2481DRAFT_705633</name>
</gene>
<feature type="region of interest" description="Disordered" evidence="1">
    <location>
        <begin position="199"/>
        <end position="218"/>
    </location>
</feature>
<accession>A0A074XX60</accession>
<feature type="compositionally biased region" description="Polar residues" evidence="1">
    <location>
        <begin position="203"/>
        <end position="218"/>
    </location>
</feature>
<dbReference type="GeneID" id="25370930"/>
<organism evidence="2 3">
    <name type="scientific">Aureobasidium subglaciale (strain EXF-2481)</name>
    <name type="common">Aureobasidium pullulans var. subglaciale</name>
    <dbReference type="NCBI Taxonomy" id="1043005"/>
    <lineage>
        <taxon>Eukaryota</taxon>
        <taxon>Fungi</taxon>
        <taxon>Dikarya</taxon>
        <taxon>Ascomycota</taxon>
        <taxon>Pezizomycotina</taxon>
        <taxon>Dothideomycetes</taxon>
        <taxon>Dothideomycetidae</taxon>
        <taxon>Dothideales</taxon>
        <taxon>Saccotheciaceae</taxon>
        <taxon>Aureobasidium</taxon>
    </lineage>
</organism>
<evidence type="ECO:0000313" key="3">
    <source>
        <dbReference type="Proteomes" id="UP000030641"/>
    </source>
</evidence>
<protein>
    <submittedName>
        <fullName evidence="2">Uncharacterized protein</fullName>
    </submittedName>
</protein>
<feature type="compositionally biased region" description="Low complexity" evidence="1">
    <location>
        <begin position="251"/>
        <end position="270"/>
    </location>
</feature>
<name>A0A074XX60_AURSE</name>
<dbReference type="InParanoid" id="A0A074XX60"/>
<dbReference type="EMBL" id="KL584814">
    <property type="protein sequence ID" value="KEQ90143.1"/>
    <property type="molecule type" value="Genomic_DNA"/>
</dbReference>
<feature type="region of interest" description="Disordered" evidence="1">
    <location>
        <begin position="103"/>
        <end position="126"/>
    </location>
</feature>
<dbReference type="AlphaFoldDB" id="A0A074XX60"/>
<dbReference type="Proteomes" id="UP000030641">
    <property type="component" value="Unassembled WGS sequence"/>
</dbReference>
<feature type="region of interest" description="Disordered" evidence="1">
    <location>
        <begin position="248"/>
        <end position="302"/>
    </location>
</feature>
<proteinExistence type="predicted"/>
<dbReference type="RefSeq" id="XP_013338628.1">
    <property type="nucleotide sequence ID" value="XM_013483174.1"/>
</dbReference>
<keyword evidence="3" id="KW-1185">Reference proteome</keyword>
<evidence type="ECO:0000313" key="2">
    <source>
        <dbReference type="EMBL" id="KEQ90143.1"/>
    </source>
</evidence>
<feature type="compositionally biased region" description="Basic residues" evidence="1">
    <location>
        <begin position="278"/>
        <end position="294"/>
    </location>
</feature>